<reference evidence="3" key="1">
    <citation type="submission" date="2023-03" db="EMBL/GenBank/DDBJ databases">
        <title>Chromosome-scale reference genome and RAD-based genetic map of yellow starthistle (Centaurea solstitialis) reveal putative structural variation and QTLs associated with invader traits.</title>
        <authorList>
            <person name="Reatini B."/>
            <person name="Cang F.A."/>
            <person name="Jiang Q."/>
            <person name="Mckibben M.T.W."/>
            <person name="Barker M.S."/>
            <person name="Rieseberg L.H."/>
            <person name="Dlugosch K.M."/>
        </authorList>
    </citation>
    <scope>NUCLEOTIDE SEQUENCE</scope>
    <source>
        <strain evidence="3">CAN-66</strain>
        <tissue evidence="3">Leaf</tissue>
    </source>
</reference>
<dbReference type="InterPro" id="IPR021109">
    <property type="entry name" value="Peptidase_aspartic_dom_sf"/>
</dbReference>
<evidence type="ECO:0000313" key="4">
    <source>
        <dbReference type="Proteomes" id="UP001172457"/>
    </source>
</evidence>
<feature type="compositionally biased region" description="Polar residues" evidence="1">
    <location>
        <begin position="254"/>
        <end position="263"/>
    </location>
</feature>
<feature type="domain" description="Reverse transcriptase/retrotransposon-derived protein RNase H-like" evidence="2">
    <location>
        <begin position="133"/>
        <end position="226"/>
    </location>
</feature>
<dbReference type="PANTHER" id="PTHR34072:SF52">
    <property type="entry name" value="RIBONUCLEASE H"/>
    <property type="match status" value="1"/>
</dbReference>
<dbReference type="Pfam" id="PF17919">
    <property type="entry name" value="RT_RNaseH_2"/>
    <property type="match status" value="1"/>
</dbReference>
<gene>
    <name evidence="3" type="ORF">OSB04_024697</name>
</gene>
<comment type="caution">
    <text evidence="3">The sequence shown here is derived from an EMBL/GenBank/DDBJ whole genome shotgun (WGS) entry which is preliminary data.</text>
</comment>
<feature type="region of interest" description="Disordered" evidence="1">
    <location>
        <begin position="233"/>
        <end position="263"/>
    </location>
</feature>
<name>A0AA38SYX7_9ASTR</name>
<sequence>MSFVSLEFRPKINKKSQNLKEDHVIEYSNGELVKASKVIRKCTLGLAGKDFSIDLIPIKIGSFDIIVGMDWMSKHRATICCAEKIVALPLPDGGLLEVYGDRPKRDIKIVSFMKMRGHLRKECIAFMAHVIDTKAKEEAFQVLKHKLCNAPILALPEGTDNFVVYCDASHQGLGCVLMQNEKVIAYASRQLKVHEKNYTTHDLELGAVVFALKIWRHYLYGTKCTIFTDHKSLQHDDPSSEPGFRSRINPFKSALNTRGNPKV</sequence>
<dbReference type="Gene3D" id="2.40.70.10">
    <property type="entry name" value="Acid Proteases"/>
    <property type="match status" value="1"/>
</dbReference>
<dbReference type="CDD" id="cd00303">
    <property type="entry name" value="retropepsin_like"/>
    <property type="match status" value="1"/>
</dbReference>
<dbReference type="PANTHER" id="PTHR34072">
    <property type="entry name" value="ENZYMATIC POLYPROTEIN-RELATED"/>
    <property type="match status" value="1"/>
</dbReference>
<dbReference type="EMBL" id="JARYMX010000006">
    <property type="protein sequence ID" value="KAJ9544990.1"/>
    <property type="molecule type" value="Genomic_DNA"/>
</dbReference>
<dbReference type="Proteomes" id="UP001172457">
    <property type="component" value="Chromosome 6"/>
</dbReference>
<dbReference type="FunFam" id="3.10.20.370:FF:000001">
    <property type="entry name" value="Retrovirus-related Pol polyprotein from transposon 17.6-like protein"/>
    <property type="match status" value="1"/>
</dbReference>
<protein>
    <recommendedName>
        <fullName evidence="2">Reverse transcriptase/retrotransposon-derived protein RNase H-like domain-containing protein</fullName>
    </recommendedName>
</protein>
<evidence type="ECO:0000259" key="2">
    <source>
        <dbReference type="Pfam" id="PF17919"/>
    </source>
</evidence>
<proteinExistence type="predicted"/>
<organism evidence="3 4">
    <name type="scientific">Centaurea solstitialis</name>
    <name type="common">yellow star-thistle</name>
    <dbReference type="NCBI Taxonomy" id="347529"/>
    <lineage>
        <taxon>Eukaryota</taxon>
        <taxon>Viridiplantae</taxon>
        <taxon>Streptophyta</taxon>
        <taxon>Embryophyta</taxon>
        <taxon>Tracheophyta</taxon>
        <taxon>Spermatophyta</taxon>
        <taxon>Magnoliopsida</taxon>
        <taxon>eudicotyledons</taxon>
        <taxon>Gunneridae</taxon>
        <taxon>Pentapetalae</taxon>
        <taxon>asterids</taxon>
        <taxon>campanulids</taxon>
        <taxon>Asterales</taxon>
        <taxon>Asteraceae</taxon>
        <taxon>Carduoideae</taxon>
        <taxon>Cardueae</taxon>
        <taxon>Centaureinae</taxon>
        <taxon>Centaurea</taxon>
    </lineage>
</organism>
<dbReference type="InterPro" id="IPR041577">
    <property type="entry name" value="RT_RNaseH_2"/>
</dbReference>
<dbReference type="Gene3D" id="3.10.20.370">
    <property type="match status" value="1"/>
</dbReference>
<dbReference type="AlphaFoldDB" id="A0AA38SYX7"/>
<keyword evidence="4" id="KW-1185">Reference proteome</keyword>
<dbReference type="CDD" id="cd09274">
    <property type="entry name" value="RNase_HI_RT_Ty3"/>
    <property type="match status" value="1"/>
</dbReference>
<dbReference type="InterPro" id="IPR043502">
    <property type="entry name" value="DNA/RNA_pol_sf"/>
</dbReference>
<dbReference type="SUPFAM" id="SSF56672">
    <property type="entry name" value="DNA/RNA polymerases"/>
    <property type="match status" value="1"/>
</dbReference>
<evidence type="ECO:0000313" key="3">
    <source>
        <dbReference type="EMBL" id="KAJ9544990.1"/>
    </source>
</evidence>
<dbReference type="Pfam" id="PF08284">
    <property type="entry name" value="RVP_2"/>
    <property type="match status" value="1"/>
</dbReference>
<evidence type="ECO:0000256" key="1">
    <source>
        <dbReference type="SAM" id="MobiDB-lite"/>
    </source>
</evidence>
<accession>A0AA38SYX7</accession>